<dbReference type="Pfam" id="PF07690">
    <property type="entry name" value="MFS_1"/>
    <property type="match status" value="2"/>
</dbReference>
<keyword evidence="8" id="KW-1185">Reference proteome</keyword>
<evidence type="ECO:0000256" key="1">
    <source>
        <dbReference type="ARBA" id="ARBA00004141"/>
    </source>
</evidence>
<dbReference type="PROSITE" id="PS00216">
    <property type="entry name" value="SUGAR_TRANSPORT_1"/>
    <property type="match status" value="1"/>
</dbReference>
<name>A0AAD5FXW0_9ASCO</name>
<evidence type="ECO:0000313" key="8">
    <source>
        <dbReference type="Proteomes" id="UP001204833"/>
    </source>
</evidence>
<feature type="transmembrane region" description="Helical" evidence="6">
    <location>
        <begin position="550"/>
        <end position="570"/>
    </location>
</feature>
<feature type="transmembrane region" description="Helical" evidence="6">
    <location>
        <begin position="415"/>
        <end position="434"/>
    </location>
</feature>
<feature type="transmembrane region" description="Helical" evidence="6">
    <location>
        <begin position="244"/>
        <end position="267"/>
    </location>
</feature>
<evidence type="ECO:0008006" key="9">
    <source>
        <dbReference type="Google" id="ProtNLM"/>
    </source>
</evidence>
<dbReference type="InterPro" id="IPR005829">
    <property type="entry name" value="Sugar_transporter_CS"/>
</dbReference>
<feature type="transmembrane region" description="Helical" evidence="6">
    <location>
        <begin position="287"/>
        <end position="306"/>
    </location>
</feature>
<keyword evidence="2 6" id="KW-0812">Transmembrane</keyword>
<evidence type="ECO:0000256" key="2">
    <source>
        <dbReference type="ARBA" id="ARBA00022692"/>
    </source>
</evidence>
<gene>
    <name evidence="7" type="ORF">KGF57_003699</name>
</gene>
<evidence type="ECO:0000256" key="3">
    <source>
        <dbReference type="ARBA" id="ARBA00022989"/>
    </source>
</evidence>
<keyword evidence="3 6" id="KW-1133">Transmembrane helix</keyword>
<feature type="transmembrane region" description="Helical" evidence="6">
    <location>
        <begin position="149"/>
        <end position="166"/>
    </location>
</feature>
<feature type="transmembrane region" description="Helical" evidence="6">
    <location>
        <begin position="374"/>
        <end position="403"/>
    </location>
</feature>
<feature type="transmembrane region" description="Helical" evidence="6">
    <location>
        <begin position="97"/>
        <end position="114"/>
    </location>
</feature>
<evidence type="ECO:0000256" key="4">
    <source>
        <dbReference type="ARBA" id="ARBA00023136"/>
    </source>
</evidence>
<comment type="subcellular location">
    <subcellularLocation>
        <location evidence="1">Membrane</location>
        <topology evidence="1">Multi-pass membrane protein</topology>
    </subcellularLocation>
</comment>
<feature type="transmembrane region" description="Helical" evidence="6">
    <location>
        <begin position="516"/>
        <end position="538"/>
    </location>
</feature>
<feature type="region of interest" description="Disordered" evidence="5">
    <location>
        <begin position="1"/>
        <end position="41"/>
    </location>
</feature>
<evidence type="ECO:0000256" key="5">
    <source>
        <dbReference type="SAM" id="MobiDB-lite"/>
    </source>
</evidence>
<keyword evidence="4 6" id="KW-0472">Membrane</keyword>
<dbReference type="Proteomes" id="UP001204833">
    <property type="component" value="Unassembled WGS sequence"/>
</dbReference>
<dbReference type="RefSeq" id="XP_051607909.1">
    <property type="nucleotide sequence ID" value="XM_051753146.1"/>
</dbReference>
<dbReference type="EMBL" id="JAIHNG010000130">
    <property type="protein sequence ID" value="KAI5955566.1"/>
    <property type="molecule type" value="Genomic_DNA"/>
</dbReference>
<accession>A0AAD5FXW0</accession>
<feature type="transmembrane region" description="Helical" evidence="6">
    <location>
        <begin position="178"/>
        <end position="198"/>
    </location>
</feature>
<feature type="transmembrane region" description="Helical" evidence="6">
    <location>
        <begin position="455"/>
        <end position="476"/>
    </location>
</feature>
<dbReference type="PANTHER" id="PTHR23507:SF1">
    <property type="entry name" value="FI18259P1-RELATED"/>
    <property type="match status" value="1"/>
</dbReference>
<dbReference type="GO" id="GO:0016020">
    <property type="term" value="C:membrane"/>
    <property type="evidence" value="ECO:0007669"/>
    <property type="project" value="UniProtKB-SubCell"/>
</dbReference>
<evidence type="ECO:0000313" key="7">
    <source>
        <dbReference type="EMBL" id="KAI5955566.1"/>
    </source>
</evidence>
<proteinExistence type="predicted"/>
<dbReference type="InterPro" id="IPR036259">
    <property type="entry name" value="MFS_trans_sf"/>
</dbReference>
<dbReference type="GO" id="GO:0022857">
    <property type="term" value="F:transmembrane transporter activity"/>
    <property type="evidence" value="ECO:0007669"/>
    <property type="project" value="InterPro"/>
</dbReference>
<feature type="transmembrane region" description="Helical" evidence="6">
    <location>
        <begin position="482"/>
        <end position="504"/>
    </location>
</feature>
<organism evidence="7 8">
    <name type="scientific">Candida theae</name>
    <dbReference type="NCBI Taxonomy" id="1198502"/>
    <lineage>
        <taxon>Eukaryota</taxon>
        <taxon>Fungi</taxon>
        <taxon>Dikarya</taxon>
        <taxon>Ascomycota</taxon>
        <taxon>Saccharomycotina</taxon>
        <taxon>Pichiomycetes</taxon>
        <taxon>Debaryomycetaceae</taxon>
        <taxon>Candida/Lodderomyces clade</taxon>
        <taxon>Candida</taxon>
    </lineage>
</organism>
<comment type="caution">
    <text evidence="7">The sequence shown here is derived from an EMBL/GenBank/DDBJ whole genome shotgun (WGS) entry which is preliminary data.</text>
</comment>
<dbReference type="Gene3D" id="1.20.1250.20">
    <property type="entry name" value="MFS general substrate transporter like domains"/>
    <property type="match status" value="1"/>
</dbReference>
<dbReference type="SUPFAM" id="SSF103473">
    <property type="entry name" value="MFS general substrate transporter"/>
    <property type="match status" value="1"/>
</dbReference>
<sequence>MSSGSSVPPDRHDSAEIDPLLPKEPSSSSSAQNGATPLIPDSGQALADLELAANDVYEAILENDEEYDEDEHSEDVVWLREQRLLNKGIHWLKRPSVLMISTITFLLAFSISSAEATRQVITLKLACNTLGAENCNKDSAQVLMSNLQLGYTVTSATIMLISSGKIAPLSDLYGRRPFIITVILCFLVGKLLKFYFMYNYTTLQFYSMIASEAISNMGGGLMSLVALCNCYISDVVEPHQRIYALGISFAALFVGLSIGPLVGNFIISLTTKMSPSVNISKQEFIPLKFEIGIFILNLLMTIFILPESRSEKARRKSRSLSRSSSEVNLRVLQQSPWYNRLINQLNFLKPLKLLIIPDDLVKQSNKHKIGRDRFTILVLAFIECIMSTMAVSFGEIFILYGIYNYDWAQNSIGHLLAVSCSSKAVVLILLSPIINHKILQHGLKFKVFKTQLDMVDFSMCLIGLVCETIGFFGYSIAPTSSVFFMFTVLCGFGTLITPAINSSIIKFYPESKTGELFGAMALVKNIFALVIPVFYLTLYKYSVSTLHRPGLVFVVAGTVLLVCTILLITVKRINPLDKEPVLSRSNSFVGLSQEVSTNFSELHRKNSSLHKQRSGSFEGFAR</sequence>
<dbReference type="InterPro" id="IPR011701">
    <property type="entry name" value="MFS"/>
</dbReference>
<reference evidence="7 8" key="1">
    <citation type="journal article" date="2022" name="DNA Res.">
        <title>Genome analysis of five recently described species of the CUG-Ser clade uncovers Candida theae as a new hybrid lineage with pathogenic potential in the Candida parapsilosis species complex.</title>
        <authorList>
            <person name="Mixao V."/>
            <person name="Del Olmo V."/>
            <person name="Hegedusova E."/>
            <person name="Saus E."/>
            <person name="Pryszcz L."/>
            <person name="Cillingova A."/>
            <person name="Nosek J."/>
            <person name="Gabaldon T."/>
        </authorList>
    </citation>
    <scope>NUCLEOTIDE SEQUENCE [LARGE SCALE GENOMIC DNA]</scope>
    <source>
        <strain evidence="7 8">CBS 12239</strain>
    </source>
</reference>
<protein>
    <recommendedName>
        <fullName evidence="9">Major facilitator superfamily (MFS) profile domain-containing protein</fullName>
    </recommendedName>
</protein>
<dbReference type="PANTHER" id="PTHR23507">
    <property type="entry name" value="ZGC:174356"/>
    <property type="match status" value="1"/>
</dbReference>
<evidence type="ECO:0000256" key="6">
    <source>
        <dbReference type="SAM" id="Phobius"/>
    </source>
</evidence>
<dbReference type="GeneID" id="76151757"/>
<dbReference type="AlphaFoldDB" id="A0AAD5FXW0"/>